<keyword evidence="1" id="KW-1133">Transmembrane helix</keyword>
<reference evidence="2 3" key="1">
    <citation type="submission" date="2017-06" db="EMBL/GenBank/DDBJ databases">
        <title>Genome sequencing of cyanobaciteial culture collection at National Institute for Environmental Studies (NIES).</title>
        <authorList>
            <person name="Hirose Y."/>
            <person name="Shimura Y."/>
            <person name="Fujisawa T."/>
            <person name="Nakamura Y."/>
            <person name="Kawachi M."/>
        </authorList>
    </citation>
    <scope>NUCLEOTIDE SEQUENCE [LARGE SCALE GENOMIC DNA]</scope>
    <source>
        <strain evidence="2 3">NIES-37</strain>
    </source>
</reference>
<feature type="transmembrane region" description="Helical" evidence="1">
    <location>
        <begin position="12"/>
        <end position="32"/>
    </location>
</feature>
<dbReference type="RefSeq" id="WP_096579431.1">
    <property type="nucleotide sequence ID" value="NZ_CAWNJS010000001.1"/>
</dbReference>
<sequence length="135" mass="15668">MNQQERVFHAYAYSAAGSVGVIVLVGIFYLLVRFTPLPLFTVRLTYLVFGIVALVGYVYIVFQAAAHFVRARAMRRVINLKLYQWRDKPEVNMYRSFGAEFRYTFTYAMIGRLIPFLLVAYMNISFLEALCLARK</sequence>
<accession>A0A1Z4N427</accession>
<gene>
    <name evidence="2" type="ORF">NIES37_44950</name>
</gene>
<evidence type="ECO:0000256" key="1">
    <source>
        <dbReference type="SAM" id="Phobius"/>
    </source>
</evidence>
<name>A0A1Z4N427_9CYAN</name>
<keyword evidence="3" id="KW-1185">Reference proteome</keyword>
<dbReference type="KEGG" id="ttq:NIES37_44950"/>
<evidence type="ECO:0000313" key="2">
    <source>
        <dbReference type="EMBL" id="BAZ00503.1"/>
    </source>
</evidence>
<protein>
    <submittedName>
        <fullName evidence="2">Uncharacterized protein</fullName>
    </submittedName>
</protein>
<keyword evidence="1" id="KW-0472">Membrane</keyword>
<feature type="transmembrane region" description="Helical" evidence="1">
    <location>
        <begin position="44"/>
        <end position="66"/>
    </location>
</feature>
<keyword evidence="1" id="KW-0812">Transmembrane</keyword>
<dbReference type="AlphaFoldDB" id="A0A1Z4N427"/>
<evidence type="ECO:0000313" key="3">
    <source>
        <dbReference type="Proteomes" id="UP000218785"/>
    </source>
</evidence>
<organism evidence="2 3">
    <name type="scientific">Tolypothrix tenuis PCC 7101</name>
    <dbReference type="NCBI Taxonomy" id="231146"/>
    <lineage>
        <taxon>Bacteria</taxon>
        <taxon>Bacillati</taxon>
        <taxon>Cyanobacteriota</taxon>
        <taxon>Cyanophyceae</taxon>
        <taxon>Nostocales</taxon>
        <taxon>Tolypothrichaceae</taxon>
        <taxon>Tolypothrix</taxon>
    </lineage>
</organism>
<feature type="transmembrane region" description="Helical" evidence="1">
    <location>
        <begin position="103"/>
        <end position="124"/>
    </location>
</feature>
<proteinExistence type="predicted"/>
<dbReference type="EMBL" id="AP018248">
    <property type="protein sequence ID" value="BAZ00503.1"/>
    <property type="molecule type" value="Genomic_DNA"/>
</dbReference>
<dbReference type="Proteomes" id="UP000218785">
    <property type="component" value="Chromosome"/>
</dbReference>